<name>A0ABS8P3Y6_9PSEU</name>
<accession>A0ABS8P3Y6</accession>
<comment type="caution">
    <text evidence="1">The sequence shown here is derived from an EMBL/GenBank/DDBJ whole genome shotgun (WGS) entry which is preliminary data.</text>
</comment>
<gene>
    <name evidence="1" type="ORF">LQ327_06115</name>
</gene>
<dbReference type="Proteomes" id="UP001199469">
    <property type="component" value="Unassembled WGS sequence"/>
</dbReference>
<evidence type="ECO:0000313" key="2">
    <source>
        <dbReference type="Proteomes" id="UP001199469"/>
    </source>
</evidence>
<evidence type="ECO:0000313" key="1">
    <source>
        <dbReference type="EMBL" id="MCD2192962.1"/>
    </source>
</evidence>
<evidence type="ECO:0008006" key="3">
    <source>
        <dbReference type="Google" id="ProtNLM"/>
    </source>
</evidence>
<keyword evidence="2" id="KW-1185">Reference proteome</keyword>
<reference evidence="1 2" key="1">
    <citation type="submission" date="2021-11" db="EMBL/GenBank/DDBJ databases">
        <title>Draft genome sequence of Actinomycetospora sp. SF1 isolated from the rhizosphere soil.</title>
        <authorList>
            <person name="Duangmal K."/>
            <person name="Chantavorakit T."/>
        </authorList>
    </citation>
    <scope>NUCLEOTIDE SEQUENCE [LARGE SCALE GENOMIC DNA]</scope>
    <source>
        <strain evidence="1 2">TBRC 5722</strain>
    </source>
</reference>
<dbReference type="EMBL" id="JAJNDB010000001">
    <property type="protein sequence ID" value="MCD2192962.1"/>
    <property type="molecule type" value="Genomic_DNA"/>
</dbReference>
<protein>
    <recommendedName>
        <fullName evidence="3">Polyketide cyclase/dehydrase/lipid transport protein</fullName>
    </recommendedName>
</protein>
<dbReference type="RefSeq" id="WP_230730620.1">
    <property type="nucleotide sequence ID" value="NZ_JAJNDB010000001.1"/>
</dbReference>
<dbReference type="SUPFAM" id="SSF55961">
    <property type="entry name" value="Bet v1-like"/>
    <property type="match status" value="1"/>
</dbReference>
<sequence length="181" mass="19737">MDAPEHWGTSSVERARATPADGLVPAPVARWTRGTTATTTRDHLWRWLCQLTVAPYSYDHLDNLDRSRGGLPRARSSPGTLTPGAEELRDGQPLLVLFVIDSFVVGEHLTVRLARPGPGPVAEFAITYAVRPDGERTRLVATVVVDGTRGVVGTLARQALAWGDLVMMRRQLTRLAALASY</sequence>
<proteinExistence type="predicted"/>
<organism evidence="1 2">
    <name type="scientific">Actinomycetospora endophytica</name>
    <dbReference type="NCBI Taxonomy" id="2291215"/>
    <lineage>
        <taxon>Bacteria</taxon>
        <taxon>Bacillati</taxon>
        <taxon>Actinomycetota</taxon>
        <taxon>Actinomycetes</taxon>
        <taxon>Pseudonocardiales</taxon>
        <taxon>Pseudonocardiaceae</taxon>
        <taxon>Actinomycetospora</taxon>
    </lineage>
</organism>